<dbReference type="InterPro" id="IPR000631">
    <property type="entry name" value="CARKD"/>
</dbReference>
<dbReference type="Pfam" id="PF03853">
    <property type="entry name" value="YjeF_N"/>
    <property type="match status" value="1"/>
</dbReference>
<evidence type="ECO:0000256" key="14">
    <source>
        <dbReference type="ARBA" id="ARBA00025153"/>
    </source>
</evidence>
<evidence type="ECO:0000256" key="5">
    <source>
        <dbReference type="ARBA" id="ARBA00022723"/>
    </source>
</evidence>
<protein>
    <recommendedName>
        <fullName evidence="19">Bifunctional NAD(P)H-hydrate repair enzyme</fullName>
    </recommendedName>
    <alternativeName>
        <fullName evidence="19">Nicotinamide nucleotide repair protein</fullName>
    </alternativeName>
    <domain>
        <recommendedName>
            <fullName evidence="19">ADP-dependent (S)-NAD(P)H-hydrate dehydratase</fullName>
            <ecNumber evidence="19">4.2.1.136</ecNumber>
        </recommendedName>
        <alternativeName>
            <fullName evidence="19">ADP-dependent NAD(P)HX dehydratase</fullName>
        </alternativeName>
    </domain>
    <domain>
        <recommendedName>
            <fullName evidence="19">NAD(P)H-hydrate epimerase</fullName>
            <ecNumber evidence="19">5.1.99.6</ecNumber>
        </recommendedName>
    </domain>
</protein>
<dbReference type="EC" id="5.1.99.6" evidence="19"/>
<dbReference type="InterPro" id="IPR004443">
    <property type="entry name" value="YjeF_N_dom"/>
</dbReference>
<dbReference type="CDD" id="cd01171">
    <property type="entry name" value="YXKO-related"/>
    <property type="match status" value="1"/>
</dbReference>
<feature type="binding site" evidence="18">
    <location>
        <position position="58"/>
    </location>
    <ligand>
        <name>K(+)</name>
        <dbReference type="ChEBI" id="CHEBI:29103"/>
    </ligand>
</feature>
<comment type="cofactor">
    <cofactor evidence="17">
        <name>Mg(2+)</name>
        <dbReference type="ChEBI" id="CHEBI:18420"/>
    </cofactor>
</comment>
<feature type="binding site" evidence="17">
    <location>
        <position position="438"/>
    </location>
    <ligand>
        <name>(6S)-NADPHX</name>
        <dbReference type="ChEBI" id="CHEBI:64076"/>
    </ligand>
</feature>
<dbReference type="Gene3D" id="3.40.50.10260">
    <property type="entry name" value="YjeF N-terminal domain"/>
    <property type="match status" value="1"/>
</dbReference>
<reference evidence="22" key="1">
    <citation type="journal article" date="2020" name="mSystems">
        <title>Genome- and Community-Level Interaction Insights into Carbon Utilization and Element Cycling Functions of Hydrothermarchaeota in Hydrothermal Sediment.</title>
        <authorList>
            <person name="Zhou Z."/>
            <person name="Liu Y."/>
            <person name="Xu W."/>
            <person name="Pan J."/>
            <person name="Luo Z.H."/>
            <person name="Li M."/>
        </authorList>
    </citation>
    <scope>NUCLEOTIDE SEQUENCE [LARGE SCALE GENOMIC DNA]</scope>
    <source>
        <strain evidence="23">SpSt-622</strain>
        <strain evidence="22">SpSt-642</strain>
    </source>
</reference>
<evidence type="ECO:0000313" key="22">
    <source>
        <dbReference type="EMBL" id="HGM58790.1"/>
    </source>
</evidence>
<feature type="binding site" evidence="17">
    <location>
        <position position="372"/>
    </location>
    <ligand>
        <name>(6S)-NADPHX</name>
        <dbReference type="ChEBI" id="CHEBI:64076"/>
    </ligand>
</feature>
<sequence length="512" mass="55734">MPITTLEMRVLETNSVAMGIPLKLLMEAAGKSVADYIVQNISLDKTISILVLVGKGGNGGDGLVAARYLSRYGYRVEILPAYSFHEIEHPDTLFNYRIVSKIDSIVIHEPGDLSRIRDTDVIIDALLGTGVKGELKDPIRSIVEKANSVKAGLKIAVDTPTGLNPDTGEVHGIAFKADVTITFHDIKPGLINKEEYTGKIVVANIGIPREAEIYVGPGDVLHRLPKRPRDAHKGMAGKIAVIGGSDVYTGAPFLTAYSALISGADLSYLIIPEEIRVIEASYSPELITLPYPGSYLSIDSVDIVVKYIEKYNPHVVAIGPGLGDRSETIEAVKKLLKILLEKNIFIVLDADALKAIEYGKDSFNYKVVLTPHRGEFKKITGVELKNNIWENASIIEKTARDLKAVVLLKAPIDIISNGFKTRLNKTGNPYMTIGGTGDVLTGLTATFLAQIKDPFTAACIAAYINGLAGDYLLKKNEKVSPMEIIRVIPQLLLKPLDIHIETYLEKGVKENA</sequence>
<dbReference type="AlphaFoldDB" id="A0A7C4HBY6"/>
<comment type="caution">
    <text evidence="22">The sequence shown here is derived from an EMBL/GenBank/DDBJ whole genome shotgun (WGS) entry which is preliminary data.</text>
</comment>
<organism evidence="22">
    <name type="scientific">Staphylothermus marinus</name>
    <dbReference type="NCBI Taxonomy" id="2280"/>
    <lineage>
        <taxon>Archaea</taxon>
        <taxon>Thermoproteota</taxon>
        <taxon>Thermoprotei</taxon>
        <taxon>Desulfurococcales</taxon>
        <taxon>Desulfurococcaceae</taxon>
        <taxon>Staphylothermus</taxon>
    </lineage>
</organism>
<evidence type="ECO:0000259" key="20">
    <source>
        <dbReference type="PROSITE" id="PS51383"/>
    </source>
</evidence>
<dbReference type="PIRSF" id="PIRSF017184">
    <property type="entry name" value="Nnr"/>
    <property type="match status" value="1"/>
</dbReference>
<dbReference type="Pfam" id="PF01256">
    <property type="entry name" value="Carb_kinase"/>
    <property type="match status" value="1"/>
</dbReference>
<dbReference type="InterPro" id="IPR030677">
    <property type="entry name" value="Nnr"/>
</dbReference>
<dbReference type="SUPFAM" id="SSF53613">
    <property type="entry name" value="Ribokinase-like"/>
    <property type="match status" value="1"/>
</dbReference>
<feature type="binding site" evidence="18">
    <location>
        <position position="158"/>
    </location>
    <ligand>
        <name>(6S)-NADPHX</name>
        <dbReference type="ChEBI" id="CHEBI:64076"/>
    </ligand>
</feature>
<keyword evidence="9 18" id="KW-0630">Potassium</keyword>
<evidence type="ECO:0000256" key="9">
    <source>
        <dbReference type="ARBA" id="ARBA00022958"/>
    </source>
</evidence>
<feature type="binding site" evidence="18">
    <location>
        <begin position="57"/>
        <end position="61"/>
    </location>
    <ligand>
        <name>(6S)-NADPHX</name>
        <dbReference type="ChEBI" id="CHEBI:64076"/>
    </ligand>
</feature>
<comment type="catalytic activity">
    <reaction evidence="1 18 19">
        <text>(6R)-NADHX = (6S)-NADHX</text>
        <dbReference type="Rhea" id="RHEA:32215"/>
        <dbReference type="ChEBI" id="CHEBI:64074"/>
        <dbReference type="ChEBI" id="CHEBI:64075"/>
        <dbReference type="EC" id="5.1.99.6"/>
    </reaction>
</comment>
<dbReference type="GO" id="GO:0052855">
    <property type="term" value="F:ADP-dependent NAD(P)H-hydrate dehydratase activity"/>
    <property type="evidence" value="ECO:0007669"/>
    <property type="project" value="UniProtKB-UniRule"/>
</dbReference>
<dbReference type="PROSITE" id="PS51383">
    <property type="entry name" value="YJEF_C_3"/>
    <property type="match status" value="1"/>
</dbReference>
<accession>A0A7C4HBY6</accession>
<evidence type="ECO:0000313" key="23">
    <source>
        <dbReference type="EMBL" id="HGU65065.1"/>
    </source>
</evidence>
<dbReference type="InterPro" id="IPR029056">
    <property type="entry name" value="Ribokinase-like"/>
</dbReference>
<evidence type="ECO:0000256" key="7">
    <source>
        <dbReference type="ARBA" id="ARBA00022840"/>
    </source>
</evidence>
<evidence type="ECO:0000256" key="6">
    <source>
        <dbReference type="ARBA" id="ARBA00022741"/>
    </source>
</evidence>
<evidence type="ECO:0000256" key="11">
    <source>
        <dbReference type="ARBA" id="ARBA00023235"/>
    </source>
</evidence>
<keyword evidence="13" id="KW-0511">Multifunctional enzyme</keyword>
<dbReference type="HAMAP" id="MF_01965">
    <property type="entry name" value="NADHX_dehydratase"/>
    <property type="match status" value="1"/>
</dbReference>
<feature type="binding site" evidence="17">
    <location>
        <position position="251"/>
    </location>
    <ligand>
        <name>(6S)-NADPHX</name>
        <dbReference type="ChEBI" id="CHEBI:64076"/>
    </ligand>
</feature>
<evidence type="ECO:0000259" key="21">
    <source>
        <dbReference type="PROSITE" id="PS51385"/>
    </source>
</evidence>
<evidence type="ECO:0000256" key="8">
    <source>
        <dbReference type="ARBA" id="ARBA00022857"/>
    </source>
</evidence>
<comment type="function">
    <text evidence="14 19">Bifunctional enzyme that catalyzes the epimerization of the S- and R-forms of NAD(P)HX and the dehydration of the S-form of NAD(P)HX at the expense of ADP, which is converted to AMP. This allows the repair of both epimers of NAD(P)HX, a damaged form of NAD(P)H that is a result of enzymatic or heat-dependent hydration.</text>
</comment>
<comment type="function">
    <text evidence="18">Catalyzes the epimerization of the S- and R-forms of NAD(P)HX, a damaged form of NAD(P)H that is a result of enzymatic or heat-dependent hydration. This is a prerequisite for the S-specific NAD(P)H-hydrate dehydratase to allow the repair of both epimers of NAD(P)HX.</text>
</comment>
<dbReference type="SUPFAM" id="SSF64153">
    <property type="entry name" value="YjeF N-terminal domain-like"/>
    <property type="match status" value="1"/>
</dbReference>
<evidence type="ECO:0000256" key="1">
    <source>
        <dbReference type="ARBA" id="ARBA00000013"/>
    </source>
</evidence>
<dbReference type="NCBIfam" id="TIGR00196">
    <property type="entry name" value="yjeF_cterm"/>
    <property type="match status" value="1"/>
</dbReference>
<evidence type="ECO:0000256" key="3">
    <source>
        <dbReference type="ARBA" id="ARBA00006001"/>
    </source>
</evidence>
<comment type="subunit">
    <text evidence="17">Homotetramer.</text>
</comment>
<dbReference type="PANTHER" id="PTHR12592">
    <property type="entry name" value="ATP-DEPENDENT (S)-NAD(P)H-HYDRATE DEHYDRATASE FAMILY MEMBER"/>
    <property type="match status" value="1"/>
</dbReference>
<dbReference type="Gene3D" id="3.40.1190.20">
    <property type="match status" value="1"/>
</dbReference>
<evidence type="ECO:0000256" key="17">
    <source>
        <dbReference type="HAMAP-Rule" id="MF_01965"/>
    </source>
</evidence>
<feature type="domain" description="YjeF N-terminal" evidence="21">
    <location>
        <begin position="8"/>
        <end position="213"/>
    </location>
</feature>
<feature type="binding site" evidence="17">
    <location>
        <position position="321"/>
    </location>
    <ligand>
        <name>(6S)-NADPHX</name>
        <dbReference type="ChEBI" id="CHEBI:64076"/>
    </ligand>
</feature>
<feature type="binding site" evidence="18">
    <location>
        <begin position="128"/>
        <end position="134"/>
    </location>
    <ligand>
        <name>(6S)-NADPHX</name>
        <dbReference type="ChEBI" id="CHEBI:64076"/>
    </ligand>
</feature>
<dbReference type="GO" id="GO:0005524">
    <property type="term" value="F:ATP binding"/>
    <property type="evidence" value="ECO:0007669"/>
    <property type="project" value="UniProtKB-UniRule"/>
</dbReference>
<dbReference type="EMBL" id="DTAN01000097">
    <property type="protein sequence ID" value="HGU65065.1"/>
    <property type="molecule type" value="Genomic_DNA"/>
</dbReference>
<keyword evidence="11 18" id="KW-0413">Isomerase</keyword>
<comment type="catalytic activity">
    <reaction evidence="2 18 19">
        <text>(6R)-NADPHX = (6S)-NADPHX</text>
        <dbReference type="Rhea" id="RHEA:32227"/>
        <dbReference type="ChEBI" id="CHEBI:64076"/>
        <dbReference type="ChEBI" id="CHEBI:64077"/>
        <dbReference type="EC" id="5.1.99.6"/>
    </reaction>
</comment>
<comment type="function">
    <text evidence="17">Catalyzes the dehydration of the S-form of NAD(P)HX at the expense of ADP, which is converted to AMP. Together with NAD(P)HX epimerase, which catalyzes the epimerization of the S- and R-forms, the enzyme allows the repair of both epimers of NAD(P)HX, a damaged form of NAD(P)H that is a result of enzymatic or heat-dependent hydration.</text>
</comment>
<keyword evidence="10 17" id="KW-0520">NAD</keyword>
<dbReference type="PANTHER" id="PTHR12592:SF0">
    <property type="entry name" value="ATP-DEPENDENT (S)-NAD(P)H-HYDRATE DEHYDRATASE"/>
    <property type="match status" value="1"/>
</dbReference>
<keyword evidence="7 17" id="KW-0067">ATP-binding</keyword>
<dbReference type="EC" id="4.2.1.136" evidence="19"/>
<evidence type="ECO:0000256" key="15">
    <source>
        <dbReference type="ARBA" id="ARBA00048238"/>
    </source>
</evidence>
<evidence type="ECO:0000256" key="10">
    <source>
        <dbReference type="ARBA" id="ARBA00023027"/>
    </source>
</evidence>
<evidence type="ECO:0000256" key="19">
    <source>
        <dbReference type="PIRNR" id="PIRNR017184"/>
    </source>
</evidence>
<comment type="caution">
    <text evidence="17">Lacks conserved residue(s) required for the propagation of feature annotation.</text>
</comment>
<gene>
    <name evidence="18" type="primary">nnrE</name>
    <name evidence="17" type="synonym">nnrD</name>
    <name evidence="23" type="ORF">ENT92_02455</name>
    <name evidence="22" type="ORF">ENU14_04320</name>
</gene>
<comment type="cofactor">
    <cofactor evidence="18 19">
        <name>K(+)</name>
        <dbReference type="ChEBI" id="CHEBI:29103"/>
    </cofactor>
    <text evidence="18 19">Binds 1 potassium ion per subunit.</text>
</comment>
<evidence type="ECO:0000256" key="2">
    <source>
        <dbReference type="ARBA" id="ARBA00000909"/>
    </source>
</evidence>
<dbReference type="EMBL" id="DTBJ01000033">
    <property type="protein sequence ID" value="HGM58790.1"/>
    <property type="molecule type" value="Genomic_DNA"/>
</dbReference>
<feature type="domain" description="YjeF C-terminal" evidence="20">
    <location>
        <begin position="216"/>
        <end position="495"/>
    </location>
</feature>
<comment type="similarity">
    <text evidence="18">Belongs to the NnrE/AIBP family.</text>
</comment>
<evidence type="ECO:0000256" key="12">
    <source>
        <dbReference type="ARBA" id="ARBA00023239"/>
    </source>
</evidence>
<comment type="catalytic activity">
    <reaction evidence="16 17 19">
        <text>(6S)-NADPHX + ADP = AMP + phosphate + NADPH + H(+)</text>
        <dbReference type="Rhea" id="RHEA:32235"/>
        <dbReference type="ChEBI" id="CHEBI:15378"/>
        <dbReference type="ChEBI" id="CHEBI:43474"/>
        <dbReference type="ChEBI" id="CHEBI:57783"/>
        <dbReference type="ChEBI" id="CHEBI:64076"/>
        <dbReference type="ChEBI" id="CHEBI:456215"/>
        <dbReference type="ChEBI" id="CHEBI:456216"/>
        <dbReference type="EC" id="4.2.1.136"/>
    </reaction>
</comment>
<keyword evidence="6 17" id="KW-0547">Nucleotide-binding</keyword>
<evidence type="ECO:0000256" key="13">
    <source>
        <dbReference type="ARBA" id="ARBA00023268"/>
    </source>
</evidence>
<feature type="binding site" evidence="17">
    <location>
        <position position="437"/>
    </location>
    <ligand>
        <name>AMP</name>
        <dbReference type="ChEBI" id="CHEBI:456215"/>
    </ligand>
</feature>
<evidence type="ECO:0000256" key="4">
    <source>
        <dbReference type="ARBA" id="ARBA00009524"/>
    </source>
</evidence>
<dbReference type="NCBIfam" id="TIGR00197">
    <property type="entry name" value="yjeF_nterm"/>
    <property type="match status" value="1"/>
</dbReference>
<dbReference type="InterPro" id="IPR036652">
    <property type="entry name" value="YjeF_N_dom_sf"/>
</dbReference>
<comment type="catalytic activity">
    <reaction evidence="15 17 19">
        <text>(6S)-NADHX + ADP = AMP + phosphate + NADH + H(+)</text>
        <dbReference type="Rhea" id="RHEA:32223"/>
        <dbReference type="ChEBI" id="CHEBI:15378"/>
        <dbReference type="ChEBI" id="CHEBI:43474"/>
        <dbReference type="ChEBI" id="CHEBI:57945"/>
        <dbReference type="ChEBI" id="CHEBI:64074"/>
        <dbReference type="ChEBI" id="CHEBI:456215"/>
        <dbReference type="ChEBI" id="CHEBI:456216"/>
        <dbReference type="EC" id="4.2.1.136"/>
    </reaction>
</comment>
<keyword evidence="12 17" id="KW-0456">Lyase</keyword>
<evidence type="ECO:0000256" key="16">
    <source>
        <dbReference type="ARBA" id="ARBA00049209"/>
    </source>
</evidence>
<evidence type="ECO:0000256" key="18">
    <source>
        <dbReference type="HAMAP-Rule" id="MF_01966"/>
    </source>
</evidence>
<dbReference type="GO" id="GO:0046496">
    <property type="term" value="P:nicotinamide nucleotide metabolic process"/>
    <property type="evidence" value="ECO:0007669"/>
    <property type="project" value="UniProtKB-UniRule"/>
</dbReference>
<comment type="similarity">
    <text evidence="17">Belongs to the NnrD/CARKD family.</text>
</comment>
<dbReference type="GO" id="GO:0110051">
    <property type="term" value="P:metabolite repair"/>
    <property type="evidence" value="ECO:0007669"/>
    <property type="project" value="TreeGrafter"/>
</dbReference>
<dbReference type="HAMAP" id="MF_01966">
    <property type="entry name" value="NADHX_epimerase"/>
    <property type="match status" value="1"/>
</dbReference>
<comment type="similarity">
    <text evidence="3 19">In the N-terminal section; belongs to the NnrE/AIBP family.</text>
</comment>
<feature type="binding site" evidence="18">
    <location>
        <position position="161"/>
    </location>
    <ligand>
        <name>K(+)</name>
        <dbReference type="ChEBI" id="CHEBI:29103"/>
    </ligand>
</feature>
<comment type="similarity">
    <text evidence="4 19">In the C-terminal section; belongs to the NnrD/CARKD family.</text>
</comment>
<dbReference type="GO" id="GO:0052856">
    <property type="term" value="F:NAD(P)HX epimerase activity"/>
    <property type="evidence" value="ECO:0007669"/>
    <property type="project" value="UniProtKB-UniRule"/>
</dbReference>
<keyword evidence="5 18" id="KW-0479">Metal-binding</keyword>
<proteinExistence type="inferred from homology"/>
<keyword evidence="8 17" id="KW-0521">NADP</keyword>
<dbReference type="GO" id="GO:0046872">
    <property type="term" value="F:metal ion binding"/>
    <property type="evidence" value="ECO:0007669"/>
    <property type="project" value="UniProtKB-UniRule"/>
</dbReference>
<feature type="binding site" evidence="18">
    <location>
        <position position="124"/>
    </location>
    <ligand>
        <name>K(+)</name>
        <dbReference type="ChEBI" id="CHEBI:29103"/>
    </ligand>
</feature>
<name>A0A7C4HBY6_STAMA</name>
<dbReference type="PROSITE" id="PS51385">
    <property type="entry name" value="YJEF_N"/>
    <property type="match status" value="1"/>
</dbReference>